<dbReference type="SUPFAM" id="SSF53335">
    <property type="entry name" value="S-adenosyl-L-methionine-dependent methyltransferases"/>
    <property type="match status" value="1"/>
</dbReference>
<dbReference type="EMBL" id="CAMXCT030001315">
    <property type="protein sequence ID" value="CAL4776250.1"/>
    <property type="molecule type" value="Genomic_DNA"/>
</dbReference>
<dbReference type="InterPro" id="IPR000477">
    <property type="entry name" value="RT_dom"/>
</dbReference>
<dbReference type="EMBL" id="CAMXCT010001315">
    <property type="protein sequence ID" value="CAI3988938.1"/>
    <property type="molecule type" value="Genomic_DNA"/>
</dbReference>
<organism evidence="5">
    <name type="scientific">Cladocopium goreaui</name>
    <dbReference type="NCBI Taxonomy" id="2562237"/>
    <lineage>
        <taxon>Eukaryota</taxon>
        <taxon>Sar</taxon>
        <taxon>Alveolata</taxon>
        <taxon>Dinophyceae</taxon>
        <taxon>Suessiales</taxon>
        <taxon>Symbiodiniaceae</taxon>
        <taxon>Cladocopium</taxon>
    </lineage>
</organism>
<evidence type="ECO:0000256" key="3">
    <source>
        <dbReference type="SAM" id="MobiDB-lite"/>
    </source>
</evidence>
<dbReference type="GO" id="GO:0008168">
    <property type="term" value="F:methyltransferase activity"/>
    <property type="evidence" value="ECO:0007669"/>
    <property type="project" value="UniProtKB-KW"/>
</dbReference>
<feature type="domain" description="Reverse transcriptase" evidence="4">
    <location>
        <begin position="1132"/>
        <end position="1347"/>
    </location>
</feature>
<comment type="caution">
    <text evidence="5">The sequence shown here is derived from an EMBL/GenBank/DDBJ whole genome shotgun (WGS) entry which is preliminary data.</text>
</comment>
<name>A0A9P1FUH6_9DINO</name>
<evidence type="ECO:0000313" key="6">
    <source>
        <dbReference type="EMBL" id="CAL4776250.1"/>
    </source>
</evidence>
<dbReference type="InterPro" id="IPR043502">
    <property type="entry name" value="DNA/RNA_pol_sf"/>
</dbReference>
<feature type="region of interest" description="Disordered" evidence="3">
    <location>
        <begin position="809"/>
        <end position="829"/>
    </location>
</feature>
<dbReference type="Pfam" id="PF00145">
    <property type="entry name" value="DNA_methylase"/>
    <property type="match status" value="1"/>
</dbReference>
<feature type="region of interest" description="Disordered" evidence="3">
    <location>
        <begin position="712"/>
        <end position="757"/>
    </location>
</feature>
<evidence type="ECO:0000256" key="1">
    <source>
        <dbReference type="ARBA" id="ARBA00022603"/>
    </source>
</evidence>
<keyword evidence="1" id="KW-0489">Methyltransferase</keyword>
<evidence type="ECO:0000259" key="4">
    <source>
        <dbReference type="Pfam" id="PF00078"/>
    </source>
</evidence>
<gene>
    <name evidence="5" type="ORF">C1SCF055_LOCUS16051</name>
</gene>
<dbReference type="EMBL" id="CAMXCT020001315">
    <property type="protein sequence ID" value="CAL1142313.1"/>
    <property type="molecule type" value="Genomic_DNA"/>
</dbReference>
<evidence type="ECO:0000256" key="2">
    <source>
        <dbReference type="ARBA" id="ARBA00022679"/>
    </source>
</evidence>
<keyword evidence="7" id="KW-1185">Reference proteome</keyword>
<reference evidence="6 7" key="2">
    <citation type="submission" date="2024-05" db="EMBL/GenBank/DDBJ databases">
        <authorList>
            <person name="Chen Y."/>
            <person name="Shah S."/>
            <person name="Dougan E. K."/>
            <person name="Thang M."/>
            <person name="Chan C."/>
        </authorList>
    </citation>
    <scope>NUCLEOTIDE SEQUENCE [LARGE SCALE GENOMIC DNA]</scope>
</reference>
<dbReference type="Proteomes" id="UP001152797">
    <property type="component" value="Unassembled WGS sequence"/>
</dbReference>
<dbReference type="OrthoDB" id="1421278at2759"/>
<keyword evidence="2" id="KW-0808">Transferase</keyword>
<proteinExistence type="predicted"/>
<dbReference type="InterPro" id="IPR001525">
    <property type="entry name" value="C5_MeTfrase"/>
</dbReference>
<dbReference type="Pfam" id="PF00078">
    <property type="entry name" value="RVT_1"/>
    <property type="match status" value="1"/>
</dbReference>
<dbReference type="PANTHER" id="PTHR19446">
    <property type="entry name" value="REVERSE TRANSCRIPTASES"/>
    <property type="match status" value="1"/>
</dbReference>
<dbReference type="InterPro" id="IPR029063">
    <property type="entry name" value="SAM-dependent_MTases_sf"/>
</dbReference>
<evidence type="ECO:0000313" key="5">
    <source>
        <dbReference type="EMBL" id="CAI3988938.1"/>
    </source>
</evidence>
<feature type="compositionally biased region" description="Polar residues" evidence="3">
    <location>
        <begin position="747"/>
        <end position="756"/>
    </location>
</feature>
<dbReference type="GO" id="GO:0032259">
    <property type="term" value="P:methylation"/>
    <property type="evidence" value="ECO:0007669"/>
    <property type="project" value="UniProtKB-KW"/>
</dbReference>
<dbReference type="SUPFAM" id="SSF56672">
    <property type="entry name" value="DNA/RNA polymerases"/>
    <property type="match status" value="1"/>
</dbReference>
<sequence length="1608" mass="178602">MWITAFADPVGVFNFAHLCSGAFHGWGQAVQFCEETIVGFHVVSSVAVDSDEQICRLAARTCDAQIVFIPWGSITKSLKRNTGVCAQIEQHVWMSSMHNPCNLVWTVSTPCQPFSSANLTPSGFNAKDGRVVVHVLKAARIIRPMALLMENVDAFQSHEHFRIFESFAKWAGYQLVWSQVVNAKDLTDNTRSRWLGILLRNDLDDNHPVLKAAFNLHEGFVSPWHALENQFAIPKVLEDVAEQCGIAPEACCDFLFFDGECQRVAVQPNALIDRISPSVNGKLVSLDTRVGEIEIPLIRLRAFPLPGGGKGNGKAQGKTNSSDFLQQNDPWAKIVPSNGGCRWDQLQLMENHPWFCKDTGKRLNQIPGVQLGPDKGGVVFVTKADLHELSQVAPSSTTLLLIPGFRGLQNLDVPKNLMMLASQQITVREPASNVQYKRLVVPFVLKGNVEYKVEETPGVVNVDSASFSELVVETHSGCMTHNTVAMMEDHPLGCFKKLITASGIALSEMSIYSYRKMKCADDQIIHQCMMKIPHGSLDELLKHSGQAELFVRQFIQPQEETNHSILPRYFAINPEDVRSAKLLGESVGDGYRGLALTAKGVAIRASNAKLADARALVLQTDMRFTDLNRAVVSKYVFICQGYPWAISHKSLIEATFTAVKTAPIPLRSYRDGGMITWVLAFGEQPACNTFTVKMDSKLFEIVMTPQSSNKIQIPKKKSGFNGSIASVPKPWRLKSPHGKGSSGPAANATSATQINVSGDDRKYQQLADRVSKLEHGQVELSKKIDDKFDVVSDQLKQVLAAVVPKSEAHSFRARQDGHTGETPPSKSQRNQIYQNLVASGRCTAAWVAVSDRLTLLLVSVYGFSGAQSDSSKMARTNQLFRDIFEWLSQHGEIPIAIAADFQAEPHMYPCIAEAMSFGAFHDVLTQFNEDGMCRPITYSRDSAWVGGPATSIDGILLNNCALQYLQDVKVHVSKGLQHAFVDATFQWPSNRSDDRSSNLQWVPHASFDLTQLKSESERTKIAQDLWEKEFRELTNANKEHIPSEPVLEVIHDALKKRAFPISLPLLTDECLKSAVDKRKQTASPGVDGWRTAELQALPAIAFAPWARLWNKIEDGSFRLPTIFQCARLVMLPKPDAKSLMPIDKRLITLMCVPYIMWSKARFDHLQEWQQKVFPPTLCGGIQGRQAADIAHIIAARCEHAVAFQKPICGIKLDRSKCFDRIIPRIVADFAKILGMDPKFLKVWLQVYEDFRRFLCMGHAISKTSLSNLNGVAQGDAASVVAINILMTGWTAIVESIPGIEHFAFIDDCYLLALESNVGNLAAALTGTKLFDKLVGQKLNIDKSSGFATSRTAKKKLANAIPALPIHDTFAVLGTFVKTNAKRITIDPKNTAQGVRAILHDIEHLPISLRKKAFLISMKAVSKFLYHPEVIPWPKATIDSMVNSVAKALWGNRPGWRNQELLFALCTNPIACHPHMSIATRVICNIVEDANKKIFTGLWKLAKDEATQVAKTAMPVIKGFSGRFINVVNWIRHFMRVVKKQKIQLFPNSATFFARKCSWSGVQFPYGTIRGARPWVSHETLMVFARFAHSLPECGRSADAWNRPYADLP</sequence>
<evidence type="ECO:0000313" key="7">
    <source>
        <dbReference type="Proteomes" id="UP001152797"/>
    </source>
</evidence>
<reference evidence="5" key="1">
    <citation type="submission" date="2022-10" db="EMBL/GenBank/DDBJ databases">
        <authorList>
            <person name="Chen Y."/>
            <person name="Dougan E. K."/>
            <person name="Chan C."/>
            <person name="Rhodes N."/>
            <person name="Thang M."/>
        </authorList>
    </citation>
    <scope>NUCLEOTIDE SEQUENCE</scope>
</reference>
<dbReference type="Gene3D" id="3.40.50.150">
    <property type="entry name" value="Vaccinia Virus protein VP39"/>
    <property type="match status" value="1"/>
</dbReference>
<feature type="compositionally biased region" description="Basic and acidic residues" evidence="3">
    <location>
        <begin position="809"/>
        <end position="819"/>
    </location>
</feature>
<accession>A0A9P1FUH6</accession>
<protein>
    <submittedName>
        <fullName evidence="6">LINE-1 retrotransposable element ORF2 protein (ORF2p)</fullName>
    </submittedName>
</protein>